<evidence type="ECO:0000313" key="2">
    <source>
        <dbReference type="Proteomes" id="UP000253918"/>
    </source>
</evidence>
<keyword evidence="2" id="KW-1185">Reference proteome</keyword>
<proteinExistence type="predicted"/>
<dbReference type="EMBL" id="QQNB01000001">
    <property type="protein sequence ID" value="RDE06630.1"/>
    <property type="molecule type" value="Genomic_DNA"/>
</dbReference>
<dbReference type="AlphaFoldDB" id="A0A369VZT6"/>
<organism evidence="1 2">
    <name type="scientific">Sphingomonas aracearum</name>
    <dbReference type="NCBI Taxonomy" id="2283317"/>
    <lineage>
        <taxon>Bacteria</taxon>
        <taxon>Pseudomonadati</taxon>
        <taxon>Pseudomonadota</taxon>
        <taxon>Alphaproteobacteria</taxon>
        <taxon>Sphingomonadales</taxon>
        <taxon>Sphingomonadaceae</taxon>
        <taxon>Sphingomonas</taxon>
    </lineage>
</organism>
<protein>
    <submittedName>
        <fullName evidence="1">Uncharacterized protein</fullName>
    </submittedName>
</protein>
<comment type="caution">
    <text evidence="1">The sequence shown here is derived from an EMBL/GenBank/DDBJ whole genome shotgun (WGS) entry which is preliminary data.</text>
</comment>
<evidence type="ECO:0000313" key="1">
    <source>
        <dbReference type="EMBL" id="RDE06630.1"/>
    </source>
</evidence>
<name>A0A369VZT6_9SPHN</name>
<sequence>MRQQSPEQMTMIDGHAVNERFRLITHQHYADRIAADPGIVNAANDLVSSRLADGSITLADRMWGVLLTMSVDEIRSAMLKDDPDGRLLRSGSPFSELLGEQDQGARSRLWNRARAELAASRT</sequence>
<gene>
    <name evidence="1" type="ORF">DVW87_02705</name>
</gene>
<accession>A0A369VZT6</accession>
<dbReference type="Proteomes" id="UP000253918">
    <property type="component" value="Unassembled WGS sequence"/>
</dbReference>
<reference evidence="1 2" key="1">
    <citation type="submission" date="2018-07" db="EMBL/GenBank/DDBJ databases">
        <title>a novel species of Sphingomonas isolated from the rhizosphere soil of Araceae plant.</title>
        <authorList>
            <person name="Zhiyong W."/>
            <person name="Qinglan Z."/>
            <person name="Zhiwei F."/>
            <person name="Ding X."/>
            <person name="Gejiao W."/>
            <person name="Shixue Z."/>
        </authorList>
    </citation>
    <scope>NUCLEOTIDE SEQUENCE [LARGE SCALE GENOMIC DNA]</scope>
    <source>
        <strain evidence="1 2">WZY 27</strain>
    </source>
</reference>